<keyword evidence="3" id="KW-1185">Reference proteome</keyword>
<evidence type="ECO:0000313" key="3">
    <source>
        <dbReference type="Proteomes" id="UP000218831"/>
    </source>
</evidence>
<evidence type="ECO:0000313" key="2">
    <source>
        <dbReference type="EMBL" id="PAU93659.1"/>
    </source>
</evidence>
<keyword evidence="1" id="KW-0175">Coiled coil</keyword>
<dbReference type="EMBL" id="NSKE01000007">
    <property type="protein sequence ID" value="PAU93659.1"/>
    <property type="molecule type" value="Genomic_DNA"/>
</dbReference>
<dbReference type="InterPro" id="IPR021342">
    <property type="entry name" value="DUF2959"/>
</dbReference>
<dbReference type="Pfam" id="PF11172">
    <property type="entry name" value="DUF2959"/>
    <property type="match status" value="1"/>
</dbReference>
<organism evidence="2 3">
    <name type="scientific">Fodinibius salipaludis</name>
    <dbReference type="NCBI Taxonomy" id="2032627"/>
    <lineage>
        <taxon>Bacteria</taxon>
        <taxon>Pseudomonadati</taxon>
        <taxon>Balneolota</taxon>
        <taxon>Balneolia</taxon>
        <taxon>Balneolales</taxon>
        <taxon>Balneolaceae</taxon>
        <taxon>Fodinibius</taxon>
    </lineage>
</organism>
<dbReference type="RefSeq" id="WP_095606850.1">
    <property type="nucleotide sequence ID" value="NZ_NSKE01000007.1"/>
</dbReference>
<protein>
    <recommendedName>
        <fullName evidence="4">DUF2959 domain-containing protein</fullName>
    </recommendedName>
</protein>
<comment type="caution">
    <text evidence="2">The sequence shown here is derived from an EMBL/GenBank/DDBJ whole genome shotgun (WGS) entry which is preliminary data.</text>
</comment>
<reference evidence="2 3" key="1">
    <citation type="submission" date="2017-08" db="EMBL/GenBank/DDBJ databases">
        <title>Aliifodinibius alkalisoli sp. nov., isolated from saline alkaline soil.</title>
        <authorList>
            <person name="Liu D."/>
            <person name="Zhang G."/>
        </authorList>
    </citation>
    <scope>NUCLEOTIDE SEQUENCE [LARGE SCALE GENOMIC DNA]</scope>
    <source>
        <strain evidence="2 3">WN023</strain>
    </source>
</reference>
<sequence>MNLTLKESQSTMKSLFIPTALLLILFVVSGCATSDTSRAQETESSLSNLEQKLSQLTEQIDKTENSLNNISNTNKSDLKEAYNSFSDNVSKTEEMKKELNTLIKEMRSNSNDYLSEWQNDAEDYDNTQLRSGSENRREELREAFSRVRDNSGKVNRMLETYISDINEIKSYLDNDLTMDAVEAVYSLSKNMEESGDEVRQAITTMQRSISTAQDKMGVNNN</sequence>
<dbReference type="SUPFAM" id="SSF58113">
    <property type="entry name" value="Apolipoprotein A-I"/>
    <property type="match status" value="1"/>
</dbReference>
<dbReference type="PROSITE" id="PS51257">
    <property type="entry name" value="PROKAR_LIPOPROTEIN"/>
    <property type="match status" value="1"/>
</dbReference>
<evidence type="ECO:0000256" key="1">
    <source>
        <dbReference type="SAM" id="Coils"/>
    </source>
</evidence>
<accession>A0A2A2G9X9</accession>
<name>A0A2A2G9X9_9BACT</name>
<gene>
    <name evidence="2" type="ORF">CK503_10935</name>
</gene>
<feature type="coiled-coil region" evidence="1">
    <location>
        <begin position="39"/>
        <end position="109"/>
    </location>
</feature>
<dbReference type="Proteomes" id="UP000218831">
    <property type="component" value="Unassembled WGS sequence"/>
</dbReference>
<dbReference type="AlphaFoldDB" id="A0A2A2G9X9"/>
<proteinExistence type="predicted"/>
<evidence type="ECO:0008006" key="4">
    <source>
        <dbReference type="Google" id="ProtNLM"/>
    </source>
</evidence>